<accession>A0ABX4F7M9</accession>
<dbReference type="InterPro" id="IPR003959">
    <property type="entry name" value="ATPase_AAA_core"/>
</dbReference>
<reference evidence="2 3" key="1">
    <citation type="submission" date="2017-05" db="EMBL/GenBank/DDBJ databases">
        <title>Complete and WGS of Bordetella genogroups.</title>
        <authorList>
            <person name="Spilker T."/>
            <person name="Lipuma J."/>
        </authorList>
    </citation>
    <scope>NUCLEOTIDE SEQUENCE [LARGE SCALE GENOMIC DNA]</scope>
    <source>
        <strain evidence="2 3">AU3139</strain>
    </source>
</reference>
<dbReference type="Pfam" id="PF13304">
    <property type="entry name" value="AAA_21"/>
    <property type="match status" value="1"/>
</dbReference>
<feature type="domain" description="ATPase AAA-type core" evidence="1">
    <location>
        <begin position="35"/>
        <end position="462"/>
    </location>
</feature>
<organism evidence="2 3">
    <name type="scientific">Bordetella genomosp. 6</name>
    <dbReference type="NCBI Taxonomy" id="463024"/>
    <lineage>
        <taxon>Bacteria</taxon>
        <taxon>Pseudomonadati</taxon>
        <taxon>Pseudomonadota</taxon>
        <taxon>Betaproteobacteria</taxon>
        <taxon>Burkholderiales</taxon>
        <taxon>Alcaligenaceae</taxon>
        <taxon>Bordetella</taxon>
    </lineage>
</organism>
<proteinExistence type="predicted"/>
<dbReference type="InterPro" id="IPR051396">
    <property type="entry name" value="Bact_Antivir_Def_Nuclease"/>
</dbReference>
<sequence length="483" mass="55451">MNNDRIMNIQLSKFYILGLHGKLDIKIPIRDNKLILIGVNGLGKTTVVNFIYFVLTDQWSRLLDYEFSAIEMTINGGDFILTKHDIQLMVRSSEIQQRQLQRYSVRSSFPSQIIQRLTNHPLFKNLAHFPSGVRDELTRKISRDTAVSPTIISRMSAEIAQATSQDLFSETKQPSSIANLSTMIKNIGKYKVIYLPTYRRIEQDLKSVFPNIDDSELRKLTAASDVAFNARSKGHVELVQFGMQDVESKINDELEEIQKRTRSQLTALTGTYLQDIIRNRAGQVPREILRSIPNEAISIVLERVEENTLSAEDKREIEAAILRLKNNESHTDVRDSYLAYFFGRLLEIYQDLYFREENIRTLIKTCNSYLERKKLNYNDQDFSVEILDEDESPLEWKMLSSGEKQVASLFTHLYLSQEQSQIIIIDEPELSLSVPWQKNLLPDIVQANNCSLLIAVTHSPFIYSNELDPYAVDLGGMITPTNS</sequence>
<evidence type="ECO:0000259" key="1">
    <source>
        <dbReference type="Pfam" id="PF13304"/>
    </source>
</evidence>
<evidence type="ECO:0000313" key="2">
    <source>
        <dbReference type="EMBL" id="OZI70117.1"/>
    </source>
</evidence>
<gene>
    <name evidence="2" type="ORF">CAL23_21300</name>
</gene>
<keyword evidence="3" id="KW-1185">Reference proteome</keyword>
<dbReference type="Proteomes" id="UP000216524">
    <property type="component" value="Unassembled WGS sequence"/>
</dbReference>
<dbReference type="Gene3D" id="3.40.50.300">
    <property type="entry name" value="P-loop containing nucleotide triphosphate hydrolases"/>
    <property type="match status" value="1"/>
</dbReference>
<protein>
    <recommendedName>
        <fullName evidence="1">ATPase AAA-type core domain-containing protein</fullName>
    </recommendedName>
</protein>
<evidence type="ECO:0000313" key="3">
    <source>
        <dbReference type="Proteomes" id="UP000216524"/>
    </source>
</evidence>
<dbReference type="PANTHER" id="PTHR43581">
    <property type="entry name" value="ATP/GTP PHOSPHATASE"/>
    <property type="match status" value="1"/>
</dbReference>
<dbReference type="InterPro" id="IPR027417">
    <property type="entry name" value="P-loop_NTPase"/>
</dbReference>
<dbReference type="SUPFAM" id="SSF52540">
    <property type="entry name" value="P-loop containing nucleoside triphosphate hydrolases"/>
    <property type="match status" value="1"/>
</dbReference>
<dbReference type="EMBL" id="NEVV01000007">
    <property type="protein sequence ID" value="OZI70117.1"/>
    <property type="molecule type" value="Genomic_DNA"/>
</dbReference>
<comment type="caution">
    <text evidence="2">The sequence shown here is derived from an EMBL/GenBank/DDBJ whole genome shotgun (WGS) entry which is preliminary data.</text>
</comment>
<name>A0ABX4F7M9_9BORD</name>
<dbReference type="PANTHER" id="PTHR43581:SF2">
    <property type="entry name" value="EXCINUCLEASE ATPASE SUBUNIT"/>
    <property type="match status" value="1"/>
</dbReference>